<dbReference type="PANTHER" id="PTHR40465:SF1">
    <property type="entry name" value="DUF6534 DOMAIN-CONTAINING PROTEIN"/>
    <property type="match status" value="1"/>
</dbReference>
<dbReference type="PANTHER" id="PTHR40465">
    <property type="entry name" value="CHROMOSOME 1, WHOLE GENOME SHOTGUN SEQUENCE"/>
    <property type="match status" value="1"/>
</dbReference>
<name>A0A9P5NDW2_GYMJU</name>
<reference evidence="4" key="1">
    <citation type="submission" date="2020-11" db="EMBL/GenBank/DDBJ databases">
        <authorList>
            <consortium name="DOE Joint Genome Institute"/>
            <person name="Ahrendt S."/>
            <person name="Riley R."/>
            <person name="Andreopoulos W."/>
            <person name="LaButti K."/>
            <person name="Pangilinan J."/>
            <person name="Ruiz-duenas F.J."/>
            <person name="Barrasa J.M."/>
            <person name="Sanchez-Garcia M."/>
            <person name="Camarero S."/>
            <person name="Miyauchi S."/>
            <person name="Serrano A."/>
            <person name="Linde D."/>
            <person name="Babiker R."/>
            <person name="Drula E."/>
            <person name="Ayuso-Fernandez I."/>
            <person name="Pacheco R."/>
            <person name="Padilla G."/>
            <person name="Ferreira P."/>
            <person name="Barriuso J."/>
            <person name="Kellner H."/>
            <person name="Castanera R."/>
            <person name="Alfaro M."/>
            <person name="Ramirez L."/>
            <person name="Pisabarro A.G."/>
            <person name="Kuo A."/>
            <person name="Tritt A."/>
            <person name="Lipzen A."/>
            <person name="He G."/>
            <person name="Yan M."/>
            <person name="Ng V."/>
            <person name="Cullen D."/>
            <person name="Martin F."/>
            <person name="Rosso M.-N."/>
            <person name="Henrissat B."/>
            <person name="Hibbett D."/>
            <person name="Martinez A.T."/>
            <person name="Grigoriev I.V."/>
        </authorList>
    </citation>
    <scope>NUCLEOTIDE SEQUENCE</scope>
    <source>
        <strain evidence="4">AH 44721</strain>
    </source>
</reference>
<feature type="transmembrane region" description="Helical" evidence="2">
    <location>
        <begin position="84"/>
        <end position="106"/>
    </location>
</feature>
<feature type="transmembrane region" description="Helical" evidence="2">
    <location>
        <begin position="225"/>
        <end position="247"/>
    </location>
</feature>
<feature type="transmembrane region" description="Helical" evidence="2">
    <location>
        <begin position="200"/>
        <end position="219"/>
    </location>
</feature>
<feature type="transmembrane region" description="Helical" evidence="2">
    <location>
        <begin position="158"/>
        <end position="180"/>
    </location>
</feature>
<feature type="transmembrane region" description="Helical" evidence="2">
    <location>
        <begin position="118"/>
        <end position="138"/>
    </location>
</feature>
<evidence type="ECO:0000256" key="1">
    <source>
        <dbReference type="SAM" id="MobiDB-lite"/>
    </source>
</evidence>
<feature type="transmembrane region" description="Helical" evidence="2">
    <location>
        <begin position="45"/>
        <end position="69"/>
    </location>
</feature>
<organism evidence="4 5">
    <name type="scientific">Gymnopilus junonius</name>
    <name type="common">Spectacular rustgill mushroom</name>
    <name type="synonym">Gymnopilus spectabilis subsp. junonius</name>
    <dbReference type="NCBI Taxonomy" id="109634"/>
    <lineage>
        <taxon>Eukaryota</taxon>
        <taxon>Fungi</taxon>
        <taxon>Dikarya</taxon>
        <taxon>Basidiomycota</taxon>
        <taxon>Agaricomycotina</taxon>
        <taxon>Agaricomycetes</taxon>
        <taxon>Agaricomycetidae</taxon>
        <taxon>Agaricales</taxon>
        <taxon>Agaricineae</taxon>
        <taxon>Hymenogastraceae</taxon>
        <taxon>Gymnopilus</taxon>
    </lineage>
</organism>
<keyword evidence="2" id="KW-0812">Transmembrane</keyword>
<feature type="region of interest" description="Disordered" evidence="1">
    <location>
        <begin position="310"/>
        <end position="329"/>
    </location>
</feature>
<dbReference type="Proteomes" id="UP000724874">
    <property type="component" value="Unassembled WGS sequence"/>
</dbReference>
<dbReference type="OrthoDB" id="3190888at2759"/>
<accession>A0A9P5NDW2</accession>
<keyword evidence="2" id="KW-1133">Transmembrane helix</keyword>
<gene>
    <name evidence="4" type="ORF">CPB84DRAFT_318120</name>
</gene>
<dbReference type="InterPro" id="IPR045339">
    <property type="entry name" value="DUF6534"/>
</dbReference>
<evidence type="ECO:0000259" key="3">
    <source>
        <dbReference type="Pfam" id="PF20152"/>
    </source>
</evidence>
<evidence type="ECO:0000313" key="5">
    <source>
        <dbReference type="Proteomes" id="UP000724874"/>
    </source>
</evidence>
<comment type="caution">
    <text evidence="4">The sequence shown here is derived from an EMBL/GenBank/DDBJ whole genome shotgun (WGS) entry which is preliminary data.</text>
</comment>
<feature type="domain" description="DUF6534" evidence="3">
    <location>
        <begin position="168"/>
        <end position="251"/>
    </location>
</feature>
<protein>
    <recommendedName>
        <fullName evidence="3">DUF6534 domain-containing protein</fullName>
    </recommendedName>
</protein>
<sequence length="329" mass="36701">MGLVDSTLGATFIGFNISCVIFGILTTQVYVYFQRFPLDKLAYKLLVAALWCLELLDQIFIAYSVYFYVITNFANPFAILRGKIIWTLIIQIVLGNFVGTIVKCCFSMRVWRFSKRNLYITGAIVIMILVQFALAILYCVKAFQLTSLVGVSNLRLVASLALSAGPMTDILIALALCYFLRRLRTGHKKADSLVRSLSVYAINTGALTAAVSSLTLILYNVRPNAFYFMASYFTLAKLYAISFLAALNTRKVVRGKGTDQESGNTSEARNTFFLVTNNGRVPRNVEHTNQTKSVEIDIHQEVSVVRDIEDEPLQSPKTTSDSKMIGIAR</sequence>
<dbReference type="AlphaFoldDB" id="A0A9P5NDW2"/>
<evidence type="ECO:0000313" key="4">
    <source>
        <dbReference type="EMBL" id="KAF8879098.1"/>
    </source>
</evidence>
<proteinExistence type="predicted"/>
<dbReference type="Pfam" id="PF20152">
    <property type="entry name" value="DUF6534"/>
    <property type="match status" value="1"/>
</dbReference>
<keyword evidence="5" id="KW-1185">Reference proteome</keyword>
<dbReference type="EMBL" id="JADNYJ010000152">
    <property type="protein sequence ID" value="KAF8879098.1"/>
    <property type="molecule type" value="Genomic_DNA"/>
</dbReference>
<evidence type="ECO:0000256" key="2">
    <source>
        <dbReference type="SAM" id="Phobius"/>
    </source>
</evidence>
<keyword evidence="2" id="KW-0472">Membrane</keyword>
<feature type="transmembrane region" description="Helical" evidence="2">
    <location>
        <begin position="12"/>
        <end position="33"/>
    </location>
</feature>